<dbReference type="PANTHER" id="PTHR45748">
    <property type="entry name" value="1-PHOSPHATIDYLINOSITOL 3-PHOSPHATE 5-KINASE-RELATED"/>
    <property type="match status" value="1"/>
</dbReference>
<proteinExistence type="predicted"/>
<evidence type="ECO:0000256" key="9">
    <source>
        <dbReference type="ARBA" id="ARBA00022777"/>
    </source>
</evidence>
<feature type="compositionally biased region" description="Polar residues" evidence="16">
    <location>
        <begin position="1455"/>
        <end position="1467"/>
    </location>
</feature>
<dbReference type="RefSeq" id="XP_005181106.2">
    <property type="nucleotide sequence ID" value="XM_005181049.4"/>
</dbReference>
<dbReference type="PROSITE" id="PS50178">
    <property type="entry name" value="ZF_FYVE"/>
    <property type="match status" value="1"/>
</dbReference>
<feature type="compositionally biased region" description="Low complexity" evidence="16">
    <location>
        <begin position="86"/>
        <end position="120"/>
    </location>
</feature>
<dbReference type="InterPro" id="IPR036390">
    <property type="entry name" value="WH_DNA-bd_sf"/>
</dbReference>
<keyword evidence="4 15" id="KW-0808">Transferase</keyword>
<dbReference type="GO" id="GO:0035556">
    <property type="term" value="P:intracellular signal transduction"/>
    <property type="evidence" value="ECO:0007669"/>
    <property type="project" value="InterPro"/>
</dbReference>
<dbReference type="CDD" id="cd03334">
    <property type="entry name" value="Fab1_TCP"/>
    <property type="match status" value="1"/>
</dbReference>
<dbReference type="InterPro" id="IPR036388">
    <property type="entry name" value="WH-like_DNA-bd_sf"/>
</dbReference>
<keyword evidence="12" id="KW-0472">Membrane</keyword>
<dbReference type="GO" id="GO:0046854">
    <property type="term" value="P:phosphatidylinositol phosphate biosynthetic process"/>
    <property type="evidence" value="ECO:0007669"/>
    <property type="project" value="TreeGrafter"/>
</dbReference>
<evidence type="ECO:0000259" key="19">
    <source>
        <dbReference type="PROSITE" id="PS51455"/>
    </source>
</evidence>
<reference evidence="20" key="1">
    <citation type="submission" date="2020-05" db="UniProtKB">
        <authorList>
            <consortium name="EnsemblMetazoa"/>
        </authorList>
    </citation>
    <scope>IDENTIFICATION</scope>
    <source>
        <strain evidence="20">Aabys</strain>
    </source>
</reference>
<sequence>MSQNQNLHSMTKLTEFVRDFEEEPDTLFGRFVNKIQNAYNQSYNTVNDLSSVPQQTSSTPQHTVKKSVFYADVKLTDNNSAITRDSSSSSVNSTTITNASSVNSNNTNNESSSVSTDENNPTVKSDVLPADASEGRSMINVLKRIRTMMASKNNDLRNYKDTDLQRFWMPDSKAKECYDCTQKFSTFRRKHHCRLCGQIFCSKCCNQVVPGKIIMCSGDLKVCNYCSKIVLSYLRSPNITKDLNSDLQALQQDLSSKLETNSDNEPAKLAAEPTRLQLQRKVSVGYQEERFAAHQPPISLTMDDRKHILQQSNSLITLHEEMRKVLPPQNCGTDLIDFLNTNHKSSNKVQAIAILNAMLDAGFIQAIVHDSEETEFDENLHYRFVNDLPRQVLEGFVDINQPLESVHPQYEQFGIEPHPPKSLDASFGAIAVRDADLDNAMHTTASKLLESYCEHEEQLLTQMLRSFNLDLQWANVLNPLCCRAANHFKPEYCTNDLMDIRNYVNFKKVPGGKRLESTIVGGVVFSKNVAHKDMATRVELPQILLLQCPIVYERIEGKFVSISTVLLQEKEYLRNVCARIMSFKPNVVLVHKNVAGVAQDILRSNGITLVLDVKLSVMERLARTLQCDVLTTIEGNIERPKLGKCDAFYIRNYHDDNGATKTLMFFEKLQSPRGYTCLLRGGSNKELAKVKKIASFLVYARYNWRLEMSFLLDEFAEALAHKPPIFDSKETSPADENANLTQKKVSSIVEEHRNDVECEEEEEEEMPQLRSAIPKRPVIVERKSEEKILTTSTDVSADFSDPLRSTDNKNNLEVSQNLQLAVEHRYDNRFRSALSSTILSVSPFLSHPLPYLETEQGRKCSLRALFPAELYYSKLWSDPSTANSNSFNMERLESTEIIPTDEDQVELNPPHEFLKMKITAPIDNKDIQTLLAEFRAYGGRYPKRSKMFKFLKPRKEKKSQNSQKSNDGNIYKDALDIENHQRLPVLFCSFIFNPKGASSFCATPTLLDMKFYGQHDIMLGQFLQRYCCRRSYMCTRCNLPMLGHTRRYVHSMGCVKVFLSEDNTNSDPNNIYFTAWCNICNAVTPSVPLSETTKCLSLAKYLELRFHGHAYRKRSTGDENFNGSSTTACQHSLHRDYIHQFTYRGVVAKFQYTPIDTWEIALPFLTIDLHPPKNFNRFEVLEDVKNFSMKGHDIYTRIHERIADLATEDENSPLVSSLKAILSKDQFLFKQKVEIVQTLLTENKASPYDINDSLLMAKRVLAECIDQWGPRLHEMVVAQKIASKQAQESGHHTIDAGTICTEDLRSEQAESSSTPKCVGQQQVSDPPRSAGLLSGDEYQESIQNNETPTSADKSGTDTYFVMPPVPTTSNSGSSATSDKKTIKKMLTQLLPSTGPVNLLQSPFSPLEHYTLPLGAFPMIVHDHDFSSIIAYCLTSLEYKRALSVLATQQHFTDTTSISSNSGISANPSPHVKRKSQETNHDIEDVSKENNTPPPNVNAEEERAKSKSSNSHLEITFHDNQTQFTCKIYFANEFDQMRAKTLKSPKLDKSVYKEIERIKNREELKVTQSKNGPEIELVRKPSDVGQSHSTVPEIKWESNKEDSSNSQMDPTEECRCYFARSLCASVQWEAKGGKSGSRFCKTSDDRFVLKEMNKSDISMFENFAPNYFDYLSKCQQKNQPTLLAKIFGVFKVTIKKKDSVVEKALLVMENLFYECDIKNKFDLKGSERNRLVDPNNQQQGDTVLLDENFVQMSWLKPLYILTHSKVVLKDAIHRDASFLEKNQVMDYSLLVGLDDKNGVLVLGIIDYIRTFTFDKKVESFVKQTGILGGMGKLPTIIPPERYRMRFADAMDRYFYTVPDRWEGLSKI</sequence>
<dbReference type="GO" id="GO:0000285">
    <property type="term" value="F:1-phosphatidylinositol-3-phosphate 5-kinase activity"/>
    <property type="evidence" value="ECO:0007669"/>
    <property type="project" value="UniProtKB-EC"/>
</dbReference>
<dbReference type="Gene3D" id="3.30.810.10">
    <property type="entry name" value="2-Layer Sandwich"/>
    <property type="match status" value="1"/>
</dbReference>
<name>A0A1I8M7W2_MUSDO</name>
<comment type="subcellular location">
    <subcellularLocation>
        <location evidence="1">Endosome membrane</location>
    </subcellularLocation>
</comment>
<dbReference type="InterPro" id="IPR027484">
    <property type="entry name" value="PInositol-4-P-5-kinase_N"/>
</dbReference>
<dbReference type="SUPFAM" id="SSF56104">
    <property type="entry name" value="SAICAR synthase-like"/>
    <property type="match status" value="1"/>
</dbReference>
<dbReference type="Gene3D" id="3.50.7.10">
    <property type="entry name" value="GroEL"/>
    <property type="match status" value="1"/>
</dbReference>
<feature type="compositionally biased region" description="Basic and acidic residues" evidence="16">
    <location>
        <begin position="1593"/>
        <end position="1602"/>
    </location>
</feature>
<keyword evidence="9 15" id="KW-0418">Kinase</keyword>
<keyword evidence="7" id="KW-0967">Endosome</keyword>
<protein>
    <recommendedName>
        <fullName evidence="2">1-phosphatidylinositol-3-phosphate 5-kinase</fullName>
        <ecNumber evidence="2">2.7.1.150</ecNumber>
    </recommendedName>
</protein>
<gene>
    <name evidence="20" type="primary">101888475</name>
</gene>
<dbReference type="GO" id="GO:0016192">
    <property type="term" value="P:vesicle-mediated transport"/>
    <property type="evidence" value="ECO:0007669"/>
    <property type="project" value="UniProtKB-ARBA"/>
</dbReference>
<dbReference type="Gene3D" id="3.30.40.10">
    <property type="entry name" value="Zinc/RING finger domain, C3HC4 (zinc finger)"/>
    <property type="match status" value="1"/>
</dbReference>
<dbReference type="GO" id="GO:0052810">
    <property type="term" value="F:1-phosphatidylinositol-5-kinase activity"/>
    <property type="evidence" value="ECO:0007669"/>
    <property type="project" value="UniProtKB-ARBA"/>
</dbReference>
<dbReference type="CDD" id="cd15725">
    <property type="entry name" value="FYVE_PIKfyve_Fab1"/>
    <property type="match status" value="1"/>
</dbReference>
<dbReference type="Gene3D" id="1.10.10.10">
    <property type="entry name" value="Winged helix-like DNA-binding domain superfamily/Winged helix DNA-binding domain"/>
    <property type="match status" value="1"/>
</dbReference>
<dbReference type="FunFam" id="3.50.7.10:FF:000007">
    <property type="entry name" value="1-phosphatidylinositol 3-phosphate 5-kinase isoform X1"/>
    <property type="match status" value="1"/>
</dbReference>
<evidence type="ECO:0000256" key="1">
    <source>
        <dbReference type="ARBA" id="ARBA00004608"/>
    </source>
</evidence>
<dbReference type="GO" id="GO:0005524">
    <property type="term" value="F:ATP binding"/>
    <property type="evidence" value="ECO:0007669"/>
    <property type="project" value="UniProtKB-UniRule"/>
</dbReference>
<dbReference type="FunFam" id="3.30.40.10:FF:000057">
    <property type="entry name" value="1-phosphatidylinositol 3-phosphate 5-kinase isoform X1"/>
    <property type="match status" value="1"/>
</dbReference>
<dbReference type="CDD" id="cd17300">
    <property type="entry name" value="PIPKc_PIKfyve"/>
    <property type="match status" value="1"/>
</dbReference>
<dbReference type="GO" id="GO:0010008">
    <property type="term" value="C:endosome membrane"/>
    <property type="evidence" value="ECO:0007669"/>
    <property type="project" value="UniProtKB-SubCell"/>
</dbReference>
<evidence type="ECO:0000256" key="13">
    <source>
        <dbReference type="ARBA" id="ARBA00052820"/>
    </source>
</evidence>
<keyword evidence="8 14" id="KW-0863">Zinc-finger</keyword>
<keyword evidence="10" id="KW-0862">Zinc</keyword>
<feature type="region of interest" description="Disordered" evidence="16">
    <location>
        <begin position="80"/>
        <end position="130"/>
    </location>
</feature>
<dbReference type="InterPro" id="IPR027483">
    <property type="entry name" value="PInositol-4-P-4/5-kinase_C_sf"/>
</dbReference>
<dbReference type="OrthoDB" id="158357at2759"/>
<dbReference type="GO" id="GO:0008270">
    <property type="term" value="F:zinc ion binding"/>
    <property type="evidence" value="ECO:0007669"/>
    <property type="project" value="UniProtKB-KW"/>
</dbReference>
<evidence type="ECO:0000313" key="20">
    <source>
        <dbReference type="EnsemblMetazoa" id="MDOA002153-PA"/>
    </source>
</evidence>
<evidence type="ECO:0000259" key="17">
    <source>
        <dbReference type="PROSITE" id="PS50178"/>
    </source>
</evidence>
<evidence type="ECO:0000256" key="14">
    <source>
        <dbReference type="PROSITE-ProRule" id="PRU00091"/>
    </source>
</evidence>
<evidence type="ECO:0000256" key="3">
    <source>
        <dbReference type="ARBA" id="ARBA00022553"/>
    </source>
</evidence>
<dbReference type="SMART" id="SM00064">
    <property type="entry name" value="FYVE"/>
    <property type="match status" value="1"/>
</dbReference>
<evidence type="ECO:0000256" key="6">
    <source>
        <dbReference type="ARBA" id="ARBA00022741"/>
    </source>
</evidence>
<dbReference type="EnsemblMetazoa" id="MDOA002153-RA">
    <property type="protein sequence ID" value="MDOA002153-PA"/>
    <property type="gene ID" value="MDOA002153"/>
</dbReference>
<dbReference type="eggNOG" id="KOG0230">
    <property type="taxonomic scope" value="Eukaryota"/>
</dbReference>
<dbReference type="InterPro" id="IPR013083">
    <property type="entry name" value="Znf_RING/FYVE/PHD"/>
</dbReference>
<dbReference type="Pfam" id="PF01504">
    <property type="entry name" value="PIP5K"/>
    <property type="match status" value="1"/>
</dbReference>
<feature type="compositionally biased region" description="Basic and acidic residues" evidence="16">
    <location>
        <begin position="1474"/>
        <end position="1487"/>
    </location>
</feature>
<dbReference type="SUPFAM" id="SSF52029">
    <property type="entry name" value="GroEL apical domain-like"/>
    <property type="match status" value="1"/>
</dbReference>
<dbReference type="STRING" id="7370.A0A1I8M7W2"/>
<dbReference type="SMART" id="SM00049">
    <property type="entry name" value="DEP"/>
    <property type="match status" value="1"/>
</dbReference>
<feature type="region of interest" description="Disordered" evidence="16">
    <location>
        <begin position="1580"/>
        <end position="1608"/>
    </location>
</feature>
<accession>A0A1I8M7W2</accession>
<keyword evidence="3" id="KW-0597">Phosphoprotein</keyword>
<dbReference type="PROSITE" id="PS50186">
    <property type="entry name" value="DEP"/>
    <property type="match status" value="1"/>
</dbReference>
<dbReference type="EC" id="2.7.1.150" evidence="2"/>
<dbReference type="PANTHER" id="PTHR45748:SF7">
    <property type="entry name" value="1-PHOSPHATIDYLINOSITOL 3-PHOSPHATE 5-KINASE-RELATED"/>
    <property type="match status" value="1"/>
</dbReference>
<feature type="domain" description="DEP" evidence="18">
    <location>
        <begin position="332"/>
        <end position="386"/>
    </location>
</feature>
<dbReference type="PROSITE" id="PS51455">
    <property type="entry name" value="PIPK"/>
    <property type="match status" value="1"/>
</dbReference>
<dbReference type="SUPFAM" id="SSF46785">
    <property type="entry name" value="Winged helix' DNA-binding domain"/>
    <property type="match status" value="1"/>
</dbReference>
<keyword evidence="5" id="KW-0479">Metal-binding</keyword>
<dbReference type="Pfam" id="PF01363">
    <property type="entry name" value="FYVE"/>
    <property type="match status" value="1"/>
</dbReference>
<dbReference type="InterPro" id="IPR002498">
    <property type="entry name" value="PInositol-4-P-4/5-kinase_core"/>
</dbReference>
<feature type="domain" description="FYVE-type" evidence="17">
    <location>
        <begin position="171"/>
        <end position="231"/>
    </location>
</feature>
<dbReference type="VEuPathDB" id="VectorBase:MDOMA2_017296"/>
<evidence type="ECO:0000256" key="8">
    <source>
        <dbReference type="ARBA" id="ARBA00022771"/>
    </source>
</evidence>
<comment type="catalytic activity">
    <reaction evidence="13">
        <text>a 1,2-diacyl-sn-glycero-3-phospho-(1D-myo-inositol-3-phosphate) + ATP = a 1,2-diacyl-sn-glycero-3-phospho-(1D-myo-inositol-3,5-bisphosphate) + ADP + H(+)</text>
        <dbReference type="Rhea" id="RHEA:13609"/>
        <dbReference type="ChEBI" id="CHEBI:15378"/>
        <dbReference type="ChEBI" id="CHEBI:30616"/>
        <dbReference type="ChEBI" id="CHEBI:57923"/>
        <dbReference type="ChEBI" id="CHEBI:58088"/>
        <dbReference type="ChEBI" id="CHEBI:456216"/>
        <dbReference type="EC" id="2.7.1.150"/>
    </reaction>
    <physiologicalReaction direction="left-to-right" evidence="13">
        <dbReference type="Rhea" id="RHEA:13610"/>
    </physiologicalReaction>
</comment>
<feature type="region of interest" description="Disordered" evidence="16">
    <location>
        <begin position="1455"/>
        <end position="1509"/>
    </location>
</feature>
<dbReference type="KEGG" id="mde:101888475"/>
<dbReference type="Gene3D" id="3.30.800.10">
    <property type="entry name" value="Phosphatidylinositol Phosphate Kinase II Beta"/>
    <property type="match status" value="1"/>
</dbReference>
<dbReference type="InterPro" id="IPR027409">
    <property type="entry name" value="GroEL-like_apical_dom_sf"/>
</dbReference>
<dbReference type="Pfam" id="PF00118">
    <property type="entry name" value="Cpn60_TCP1"/>
    <property type="match status" value="1"/>
</dbReference>
<dbReference type="FunFam" id="3.30.810.10:FF:000001">
    <property type="entry name" value="1-phosphatidylinositol 3-phosphate 5-kinase FAB1"/>
    <property type="match status" value="1"/>
</dbReference>
<dbReference type="InterPro" id="IPR017455">
    <property type="entry name" value="Znf_FYVE-rel"/>
</dbReference>
<dbReference type="InterPro" id="IPR044769">
    <property type="entry name" value="PIKfyve_PIPKc"/>
</dbReference>
<feature type="compositionally biased region" description="Polar residues" evidence="16">
    <location>
        <begin position="1340"/>
        <end position="1357"/>
    </location>
</feature>
<evidence type="ECO:0000256" key="10">
    <source>
        <dbReference type="ARBA" id="ARBA00022833"/>
    </source>
</evidence>
<dbReference type="InterPro" id="IPR002423">
    <property type="entry name" value="Cpn60/GroEL/TCP-1"/>
</dbReference>
<dbReference type="SMART" id="SM00330">
    <property type="entry name" value="PIPKc"/>
    <property type="match status" value="1"/>
</dbReference>
<evidence type="ECO:0000256" key="7">
    <source>
        <dbReference type="ARBA" id="ARBA00022753"/>
    </source>
</evidence>
<dbReference type="InterPro" id="IPR000591">
    <property type="entry name" value="DEP_dom"/>
</dbReference>
<keyword evidence="6 15" id="KW-0547">Nucleotide-binding</keyword>
<organism evidence="20">
    <name type="scientific">Musca domestica</name>
    <name type="common">House fly</name>
    <dbReference type="NCBI Taxonomy" id="7370"/>
    <lineage>
        <taxon>Eukaryota</taxon>
        <taxon>Metazoa</taxon>
        <taxon>Ecdysozoa</taxon>
        <taxon>Arthropoda</taxon>
        <taxon>Hexapoda</taxon>
        <taxon>Insecta</taxon>
        <taxon>Pterygota</taxon>
        <taxon>Neoptera</taxon>
        <taxon>Endopterygota</taxon>
        <taxon>Diptera</taxon>
        <taxon>Brachycera</taxon>
        <taxon>Muscomorpha</taxon>
        <taxon>Muscoidea</taxon>
        <taxon>Muscidae</taxon>
        <taxon>Musca</taxon>
    </lineage>
</organism>
<evidence type="ECO:0000256" key="12">
    <source>
        <dbReference type="ARBA" id="ARBA00023136"/>
    </source>
</evidence>
<evidence type="ECO:0000256" key="11">
    <source>
        <dbReference type="ARBA" id="ARBA00022840"/>
    </source>
</evidence>
<feature type="domain" description="PIPK" evidence="19">
    <location>
        <begin position="1533"/>
        <end position="1853"/>
    </location>
</feature>
<feature type="compositionally biased region" description="Polar residues" evidence="16">
    <location>
        <begin position="1367"/>
        <end position="1376"/>
    </location>
</feature>
<evidence type="ECO:0000259" key="18">
    <source>
        <dbReference type="PROSITE" id="PS50186"/>
    </source>
</evidence>
<evidence type="ECO:0000256" key="4">
    <source>
        <dbReference type="ARBA" id="ARBA00022679"/>
    </source>
</evidence>
<keyword evidence="11 15" id="KW-0067">ATP-binding</keyword>
<evidence type="ECO:0000256" key="5">
    <source>
        <dbReference type="ARBA" id="ARBA00022723"/>
    </source>
</evidence>
<dbReference type="InterPro" id="IPR000306">
    <property type="entry name" value="Znf_FYVE"/>
</dbReference>
<evidence type="ECO:0000256" key="16">
    <source>
        <dbReference type="SAM" id="MobiDB-lite"/>
    </source>
</evidence>
<evidence type="ECO:0000256" key="15">
    <source>
        <dbReference type="PROSITE-ProRule" id="PRU00781"/>
    </source>
</evidence>
<evidence type="ECO:0000256" key="2">
    <source>
        <dbReference type="ARBA" id="ARBA00012009"/>
    </source>
</evidence>
<feature type="compositionally biased region" description="Polar residues" evidence="16">
    <location>
        <begin position="1309"/>
        <end position="1324"/>
    </location>
</feature>
<dbReference type="SUPFAM" id="SSF57903">
    <property type="entry name" value="FYVE/PHD zinc finger"/>
    <property type="match status" value="1"/>
</dbReference>
<dbReference type="VEuPathDB" id="VectorBase:MDOA002153"/>
<dbReference type="InterPro" id="IPR011011">
    <property type="entry name" value="Znf_FYVE_PHD"/>
</dbReference>
<feature type="region of interest" description="Disordered" evidence="16">
    <location>
        <begin position="1304"/>
        <end position="1377"/>
    </location>
</feature>